<feature type="region of interest" description="Disordered" evidence="1">
    <location>
        <begin position="1"/>
        <end position="36"/>
    </location>
</feature>
<comment type="caution">
    <text evidence="2">The sequence shown here is derived from an EMBL/GenBank/DDBJ whole genome shotgun (WGS) entry which is preliminary data.</text>
</comment>
<name>A0AAV6LKR7_9ERIC</name>
<organism evidence="2 3">
    <name type="scientific">Rhododendron griersonianum</name>
    <dbReference type="NCBI Taxonomy" id="479676"/>
    <lineage>
        <taxon>Eukaryota</taxon>
        <taxon>Viridiplantae</taxon>
        <taxon>Streptophyta</taxon>
        <taxon>Embryophyta</taxon>
        <taxon>Tracheophyta</taxon>
        <taxon>Spermatophyta</taxon>
        <taxon>Magnoliopsida</taxon>
        <taxon>eudicotyledons</taxon>
        <taxon>Gunneridae</taxon>
        <taxon>Pentapetalae</taxon>
        <taxon>asterids</taxon>
        <taxon>Ericales</taxon>
        <taxon>Ericaceae</taxon>
        <taxon>Ericoideae</taxon>
        <taxon>Rhodoreae</taxon>
        <taxon>Rhododendron</taxon>
    </lineage>
</organism>
<evidence type="ECO:0000313" key="3">
    <source>
        <dbReference type="Proteomes" id="UP000823749"/>
    </source>
</evidence>
<protein>
    <submittedName>
        <fullName evidence="2">Uncharacterized protein</fullName>
    </submittedName>
</protein>
<keyword evidence="3" id="KW-1185">Reference proteome</keyword>
<feature type="compositionally biased region" description="Low complexity" evidence="1">
    <location>
        <begin position="8"/>
        <end position="26"/>
    </location>
</feature>
<dbReference type="AlphaFoldDB" id="A0AAV6LKR7"/>
<sequence length="68" mass="7467">MAEKQRKSFASVQNLLSSSSSNGIGSHSKEEGPRSRLVVTIQSEFNRRASKIGLGIHQTSQKLAKLLR</sequence>
<dbReference type="EMBL" id="JACTNZ010000001">
    <property type="protein sequence ID" value="KAG5565294.1"/>
    <property type="molecule type" value="Genomic_DNA"/>
</dbReference>
<evidence type="ECO:0000313" key="2">
    <source>
        <dbReference type="EMBL" id="KAG5565294.1"/>
    </source>
</evidence>
<proteinExistence type="predicted"/>
<reference evidence="2" key="1">
    <citation type="submission" date="2020-08" db="EMBL/GenBank/DDBJ databases">
        <title>Plant Genome Project.</title>
        <authorList>
            <person name="Zhang R.-G."/>
        </authorList>
    </citation>
    <scope>NUCLEOTIDE SEQUENCE</scope>
    <source>
        <strain evidence="2">WSP0</strain>
        <tissue evidence="2">Leaf</tissue>
    </source>
</reference>
<gene>
    <name evidence="2" type="ORF">RHGRI_001251</name>
</gene>
<dbReference type="Proteomes" id="UP000823749">
    <property type="component" value="Chromosome 1"/>
</dbReference>
<accession>A0AAV6LKR7</accession>
<evidence type="ECO:0000256" key="1">
    <source>
        <dbReference type="SAM" id="MobiDB-lite"/>
    </source>
</evidence>